<evidence type="ECO:0000256" key="1">
    <source>
        <dbReference type="SAM" id="Phobius"/>
    </source>
</evidence>
<dbReference type="GO" id="GO:0016747">
    <property type="term" value="F:acyltransferase activity, transferring groups other than amino-acyl groups"/>
    <property type="evidence" value="ECO:0007669"/>
    <property type="project" value="InterPro"/>
</dbReference>
<feature type="transmembrane region" description="Helical" evidence="1">
    <location>
        <begin position="134"/>
        <end position="159"/>
    </location>
</feature>
<proteinExistence type="predicted"/>
<keyword evidence="4" id="KW-1185">Reference proteome</keyword>
<feature type="domain" description="Acyltransferase 3" evidence="2">
    <location>
        <begin position="23"/>
        <end position="319"/>
    </location>
</feature>
<dbReference type="GO" id="GO:0016020">
    <property type="term" value="C:membrane"/>
    <property type="evidence" value="ECO:0007669"/>
    <property type="project" value="TreeGrafter"/>
</dbReference>
<sequence length="351" mass="39618">MPFGQTLLGQHLPDFLVRLFSFDGGDAVVMFFVISGFLITRRCAEQFGSLKEIDWRAFYIHRAGRIIPCLLALLAVSSFLAFYGPEVFHFWRPDQSVGGAVASVLTFSFNWYEGRTGWAPANWDVLWSLSIEEAFYFAFPLLCIIGPWPRCLLLLLVLIGPLDHHLLQHAAEIWQEKAYLPGFGAIATGVLAAMLSWQVRLNAKLARLSVLIGLTLAAIELFDNGFFWRRLNDWTIWALSFGTAAMLLGFDMLGRNRQPTAPRYGLGWLQQGGRLSYEIYLTHMFFVLPAVAIYQHLANPPIWSGVLVYACVPPLCWYAAALLARIWSRPMARRIDGIIFTHQGTGKIQES</sequence>
<evidence type="ECO:0000313" key="3">
    <source>
        <dbReference type="EMBL" id="AOX18249.1"/>
    </source>
</evidence>
<accession>A0A1D8UX82</accession>
<keyword evidence="1" id="KW-0812">Transmembrane</keyword>
<feature type="transmembrane region" description="Helical" evidence="1">
    <location>
        <begin position="179"/>
        <end position="197"/>
    </location>
</feature>
<feature type="transmembrane region" description="Helical" evidence="1">
    <location>
        <begin position="234"/>
        <end position="254"/>
    </location>
</feature>
<dbReference type="Pfam" id="PF01757">
    <property type="entry name" value="Acyl_transf_3"/>
    <property type="match status" value="1"/>
</dbReference>
<dbReference type="EMBL" id="CP014674">
    <property type="protein sequence ID" value="AOX18249.1"/>
    <property type="molecule type" value="Genomic_DNA"/>
</dbReference>
<feature type="transmembrane region" description="Helical" evidence="1">
    <location>
        <begin position="302"/>
        <end position="324"/>
    </location>
</feature>
<dbReference type="PANTHER" id="PTHR23028:SF53">
    <property type="entry name" value="ACYL_TRANSF_3 DOMAIN-CONTAINING PROTEIN"/>
    <property type="match status" value="1"/>
</dbReference>
<dbReference type="InterPro" id="IPR002656">
    <property type="entry name" value="Acyl_transf_3_dom"/>
</dbReference>
<dbReference type="KEGG" id="kba:A0U89_09425"/>
<reference evidence="3 4" key="1">
    <citation type="journal article" date="2016" name="Microb. Cell Fact.">
        <title>Dissection of exopolysaccharide biosynthesis in Kozakia baliensis.</title>
        <authorList>
            <person name="Brandt J.U."/>
            <person name="Jakob F."/>
            <person name="Behr J."/>
            <person name="Geissler A.J."/>
            <person name="Vogel R.F."/>
        </authorList>
    </citation>
    <scope>NUCLEOTIDE SEQUENCE [LARGE SCALE GENOMIC DNA]</scope>
    <source>
        <strain evidence="3 4">DSM 14400</strain>
    </source>
</reference>
<dbReference type="GO" id="GO:0009103">
    <property type="term" value="P:lipopolysaccharide biosynthetic process"/>
    <property type="evidence" value="ECO:0007669"/>
    <property type="project" value="TreeGrafter"/>
</dbReference>
<dbReference type="InterPro" id="IPR050879">
    <property type="entry name" value="Acyltransferase_3"/>
</dbReference>
<evidence type="ECO:0000259" key="2">
    <source>
        <dbReference type="Pfam" id="PF01757"/>
    </source>
</evidence>
<dbReference type="STRING" id="153496.A0U89_09425"/>
<name>A0A1D8UX82_9PROT</name>
<feature type="transmembrane region" description="Helical" evidence="1">
    <location>
        <begin position="275"/>
        <end position="296"/>
    </location>
</feature>
<dbReference type="Proteomes" id="UP000179145">
    <property type="component" value="Chromosome"/>
</dbReference>
<feature type="transmembrane region" description="Helical" evidence="1">
    <location>
        <begin position="65"/>
        <end position="84"/>
    </location>
</feature>
<organism evidence="3 4">
    <name type="scientific">Kozakia baliensis</name>
    <dbReference type="NCBI Taxonomy" id="153496"/>
    <lineage>
        <taxon>Bacteria</taxon>
        <taxon>Pseudomonadati</taxon>
        <taxon>Pseudomonadota</taxon>
        <taxon>Alphaproteobacteria</taxon>
        <taxon>Acetobacterales</taxon>
        <taxon>Acetobacteraceae</taxon>
        <taxon>Kozakia</taxon>
    </lineage>
</organism>
<protein>
    <recommendedName>
        <fullName evidence="2">Acyltransferase 3 domain-containing protein</fullName>
    </recommendedName>
</protein>
<dbReference type="PANTHER" id="PTHR23028">
    <property type="entry name" value="ACETYLTRANSFERASE"/>
    <property type="match status" value="1"/>
</dbReference>
<gene>
    <name evidence="3" type="ORF">A0U89_09425</name>
</gene>
<keyword evidence="1" id="KW-1133">Transmembrane helix</keyword>
<keyword evidence="1" id="KW-0472">Membrane</keyword>
<dbReference type="AlphaFoldDB" id="A0A1D8UX82"/>
<dbReference type="eggNOG" id="COG1835">
    <property type="taxonomic scope" value="Bacteria"/>
</dbReference>
<evidence type="ECO:0000313" key="4">
    <source>
        <dbReference type="Proteomes" id="UP000179145"/>
    </source>
</evidence>